<feature type="transmembrane region" description="Helical" evidence="6">
    <location>
        <begin position="49"/>
        <end position="67"/>
    </location>
</feature>
<evidence type="ECO:0000256" key="3">
    <source>
        <dbReference type="ARBA" id="ARBA00022989"/>
    </source>
</evidence>
<accession>A0A5D5AMH4</accession>
<evidence type="ECO:0000313" key="7">
    <source>
        <dbReference type="EMBL" id="TYT60912.1"/>
    </source>
</evidence>
<feature type="transmembrane region" description="Helical" evidence="6">
    <location>
        <begin position="332"/>
        <end position="356"/>
    </location>
</feature>
<feature type="transmembrane region" description="Helical" evidence="6">
    <location>
        <begin position="265"/>
        <end position="287"/>
    </location>
</feature>
<proteinExistence type="predicted"/>
<comment type="caution">
    <text evidence="7">The sequence shown here is derived from an EMBL/GenBank/DDBJ whole genome shotgun (WGS) entry which is preliminary data.</text>
</comment>
<evidence type="ECO:0000256" key="6">
    <source>
        <dbReference type="SAM" id="Phobius"/>
    </source>
</evidence>
<evidence type="ECO:0008006" key="9">
    <source>
        <dbReference type="Google" id="ProtNLM"/>
    </source>
</evidence>
<dbReference type="GO" id="GO:0012505">
    <property type="term" value="C:endomembrane system"/>
    <property type="evidence" value="ECO:0007669"/>
    <property type="project" value="UniProtKB-SubCell"/>
</dbReference>
<feature type="transmembrane region" description="Helical" evidence="6">
    <location>
        <begin position="74"/>
        <end position="91"/>
    </location>
</feature>
<protein>
    <recommendedName>
        <fullName evidence="9">Presenilin-like membrane protease, A22 family</fullName>
    </recommendedName>
</protein>
<feature type="region of interest" description="Disordered" evidence="5">
    <location>
        <begin position="208"/>
        <end position="260"/>
    </location>
</feature>
<evidence type="ECO:0000256" key="4">
    <source>
        <dbReference type="ARBA" id="ARBA00023136"/>
    </source>
</evidence>
<keyword evidence="3 6" id="KW-1133">Transmembrane helix</keyword>
<feature type="transmembrane region" description="Helical" evidence="6">
    <location>
        <begin position="7"/>
        <end position="29"/>
    </location>
</feature>
<name>A0A5D5AMH4_9EURY</name>
<feature type="transmembrane region" description="Helical" evidence="6">
    <location>
        <begin position="134"/>
        <end position="165"/>
    </location>
</feature>
<dbReference type="NCBIfam" id="NF041679">
    <property type="entry name" value="IMP_arch_presen"/>
    <property type="match status" value="1"/>
</dbReference>
<keyword evidence="8" id="KW-1185">Reference proteome</keyword>
<evidence type="ECO:0000256" key="5">
    <source>
        <dbReference type="SAM" id="MobiDB-lite"/>
    </source>
</evidence>
<feature type="transmembrane region" description="Helical" evidence="6">
    <location>
        <begin position="103"/>
        <end position="122"/>
    </location>
</feature>
<evidence type="ECO:0000256" key="1">
    <source>
        <dbReference type="ARBA" id="ARBA00004127"/>
    </source>
</evidence>
<feature type="transmembrane region" description="Helical" evidence="6">
    <location>
        <begin position="299"/>
        <end position="320"/>
    </location>
</feature>
<reference evidence="7 8" key="1">
    <citation type="submission" date="2019-08" db="EMBL/GenBank/DDBJ databases">
        <title>Archaea genome.</title>
        <authorList>
            <person name="Kajale S."/>
            <person name="Shouche Y."/>
            <person name="Deshpande N."/>
            <person name="Sharma A."/>
        </authorList>
    </citation>
    <scope>NUCLEOTIDE SEQUENCE [LARGE SCALE GENOMIC DNA]</scope>
    <source>
        <strain evidence="7 8">ESP3B_9</strain>
    </source>
</reference>
<dbReference type="GO" id="GO:0016020">
    <property type="term" value="C:membrane"/>
    <property type="evidence" value="ECO:0007669"/>
    <property type="project" value="InterPro"/>
</dbReference>
<gene>
    <name evidence="7" type="ORF">FYC77_16485</name>
</gene>
<organism evidence="7 8">
    <name type="scientific">Natrialba swarupiae</name>
    <dbReference type="NCBI Taxonomy" id="2448032"/>
    <lineage>
        <taxon>Archaea</taxon>
        <taxon>Methanobacteriati</taxon>
        <taxon>Methanobacteriota</taxon>
        <taxon>Stenosarchaea group</taxon>
        <taxon>Halobacteria</taxon>
        <taxon>Halobacteriales</taxon>
        <taxon>Natrialbaceae</taxon>
        <taxon>Natrialba</taxon>
    </lineage>
</organism>
<sequence>MNHRTRILAAIGVTLVLFLGVQLGALALIEPFHESERHAVDNPEDPTNSFLYFGIILVATVLMLAAFKYDLQWMIRALIVGVSVMLAWFVFTELIPPVVTAGPANVLAVLAALGVGIALLVYPEWYVIDASGVLMGAGAAALFGISFGLLPAILLLSVLAVYDAISVYGTEHMLDLAEGVMDLKIPVILIVPMSLSYSYLAAGTTDDVVEGDSEESQDSATAPTEGGADDEMVPEPGDADSSGSDSHHAESDSESDADDGVDRDAFYIGLGDAVIPSILVVSAAYFIDVGTLEVPWIALNMAALGALVGTLAGLLVLMYMVVKGRPHAGLPLLNGGAIGGYLIGATASGLSVVTALGL</sequence>
<feature type="transmembrane region" description="Helical" evidence="6">
    <location>
        <begin position="185"/>
        <end position="202"/>
    </location>
</feature>
<dbReference type="GO" id="GO:0042500">
    <property type="term" value="F:aspartic endopeptidase activity, intramembrane cleaving"/>
    <property type="evidence" value="ECO:0007669"/>
    <property type="project" value="InterPro"/>
</dbReference>
<dbReference type="Pfam" id="PF06550">
    <property type="entry name" value="SPP"/>
    <property type="match status" value="1"/>
</dbReference>
<evidence type="ECO:0000313" key="8">
    <source>
        <dbReference type="Proteomes" id="UP000324104"/>
    </source>
</evidence>
<dbReference type="InterPro" id="IPR010545">
    <property type="entry name" value="SPP"/>
</dbReference>
<feature type="compositionally biased region" description="Acidic residues" evidence="5">
    <location>
        <begin position="208"/>
        <end position="217"/>
    </location>
</feature>
<dbReference type="EMBL" id="VTAW01000027">
    <property type="protein sequence ID" value="TYT60912.1"/>
    <property type="molecule type" value="Genomic_DNA"/>
</dbReference>
<dbReference type="RefSeq" id="WP_149082590.1">
    <property type="nucleotide sequence ID" value="NZ_VTAW01000027.1"/>
</dbReference>
<dbReference type="SMART" id="SM00730">
    <property type="entry name" value="PSN"/>
    <property type="match status" value="1"/>
</dbReference>
<dbReference type="Proteomes" id="UP000324104">
    <property type="component" value="Unassembled WGS sequence"/>
</dbReference>
<keyword evidence="4 6" id="KW-0472">Membrane</keyword>
<comment type="subcellular location">
    <subcellularLocation>
        <location evidence="1">Endomembrane system</location>
        <topology evidence="1">Multi-pass membrane protein</topology>
    </subcellularLocation>
</comment>
<dbReference type="AlphaFoldDB" id="A0A5D5AMH4"/>
<dbReference type="InterPro" id="IPR006639">
    <property type="entry name" value="Preselin/SPP"/>
</dbReference>
<keyword evidence="2 6" id="KW-0812">Transmembrane</keyword>
<evidence type="ECO:0000256" key="2">
    <source>
        <dbReference type="ARBA" id="ARBA00022692"/>
    </source>
</evidence>